<comment type="caution">
    <text evidence="1">The sequence shown here is derived from an EMBL/GenBank/DDBJ whole genome shotgun (WGS) entry which is preliminary data.</text>
</comment>
<evidence type="ECO:0000313" key="2">
    <source>
        <dbReference type="Proteomes" id="UP001172630"/>
    </source>
</evidence>
<organism evidence="1 2">
    <name type="scientific">Rhizobium calliandrae</name>
    <dbReference type="NCBI Taxonomy" id="1312182"/>
    <lineage>
        <taxon>Bacteria</taxon>
        <taxon>Pseudomonadati</taxon>
        <taxon>Pseudomonadota</taxon>
        <taxon>Alphaproteobacteria</taxon>
        <taxon>Hyphomicrobiales</taxon>
        <taxon>Rhizobiaceae</taxon>
        <taxon>Rhizobium/Agrobacterium group</taxon>
        <taxon>Rhizobium</taxon>
    </lineage>
</organism>
<keyword evidence="2" id="KW-1185">Reference proteome</keyword>
<accession>A0ABT7KF50</accession>
<evidence type="ECO:0008006" key="3">
    <source>
        <dbReference type="Google" id="ProtNLM"/>
    </source>
</evidence>
<gene>
    <name evidence="1" type="ORF">PY650_14340</name>
</gene>
<dbReference type="EMBL" id="JARFYN010000016">
    <property type="protein sequence ID" value="MDL2406817.1"/>
    <property type="molecule type" value="Genomic_DNA"/>
</dbReference>
<name>A0ABT7KF50_9HYPH</name>
<protein>
    <recommendedName>
        <fullName evidence="3">CdiI immunity protein domain-containing protein</fullName>
    </recommendedName>
</protein>
<reference evidence="1" key="1">
    <citation type="submission" date="2023-06" db="EMBL/GenBank/DDBJ databases">
        <title>Phylogenetic Diversity of Rhizobium strains.</title>
        <authorList>
            <person name="Moura F.T."/>
            <person name="Helene L.C.F."/>
            <person name="Hungria M."/>
        </authorList>
    </citation>
    <scope>NUCLEOTIDE SEQUENCE</scope>
    <source>
        <strain evidence="1">CCGE524</strain>
    </source>
</reference>
<dbReference type="RefSeq" id="WP_285879970.1">
    <property type="nucleotide sequence ID" value="NZ_JARFYN010000016.1"/>
</dbReference>
<evidence type="ECO:0000313" key="1">
    <source>
        <dbReference type="EMBL" id="MDL2406817.1"/>
    </source>
</evidence>
<dbReference type="Proteomes" id="UP001172630">
    <property type="component" value="Unassembled WGS sequence"/>
</dbReference>
<sequence length="69" mass="7859">MEGVPFLDTETELREFVDQFPDIDDEQALAMLARAFDRPAFRTAFHQESNLPAFQQAIDDTIRVLSTGI</sequence>
<proteinExistence type="predicted"/>